<feature type="compositionally biased region" description="Polar residues" evidence="6">
    <location>
        <begin position="819"/>
        <end position="831"/>
    </location>
</feature>
<keyword evidence="4" id="KW-0539">Nucleus</keyword>
<evidence type="ECO:0000256" key="5">
    <source>
        <dbReference type="ARBA" id="ARBA00025741"/>
    </source>
</evidence>
<dbReference type="Proteomes" id="UP001620645">
    <property type="component" value="Unassembled WGS sequence"/>
</dbReference>
<dbReference type="Pfam" id="PF08513">
    <property type="entry name" value="LisH"/>
    <property type="match status" value="1"/>
</dbReference>
<keyword evidence="2" id="KW-0853">WD repeat</keyword>
<dbReference type="PROSITE" id="PS50896">
    <property type="entry name" value="LISH"/>
    <property type="match status" value="1"/>
</dbReference>
<comment type="similarity">
    <text evidence="5">Belongs to the WD repeat EBI family.</text>
</comment>
<feature type="compositionally biased region" description="Gly residues" evidence="6">
    <location>
        <begin position="832"/>
        <end position="852"/>
    </location>
</feature>
<reference evidence="7 8" key="1">
    <citation type="submission" date="2024-10" db="EMBL/GenBank/DDBJ databases">
        <authorList>
            <person name="Kim D."/>
        </authorList>
    </citation>
    <scope>NUCLEOTIDE SEQUENCE [LARGE SCALE GENOMIC DNA]</scope>
    <source>
        <strain evidence="7">Taebaek</strain>
    </source>
</reference>
<dbReference type="InterPro" id="IPR045183">
    <property type="entry name" value="Ebi-like"/>
</dbReference>
<evidence type="ECO:0000256" key="2">
    <source>
        <dbReference type="ARBA" id="ARBA00022574"/>
    </source>
</evidence>
<comment type="caution">
    <text evidence="7">The sequence shown here is derived from an EMBL/GenBank/DDBJ whole genome shotgun (WGS) entry which is preliminary data.</text>
</comment>
<feature type="compositionally biased region" description="Polar residues" evidence="6">
    <location>
        <begin position="152"/>
        <end position="194"/>
    </location>
</feature>
<dbReference type="SMART" id="SM00667">
    <property type="entry name" value="LisH"/>
    <property type="match status" value="1"/>
</dbReference>
<feature type="region of interest" description="Disordered" evidence="6">
    <location>
        <begin position="549"/>
        <end position="579"/>
    </location>
</feature>
<sequence>MAFNSDEVNLLVYRYLEESGFRHSAFTFGYESNVLNAGIDGTAVPRGALLSLIQKGVLFSEAEAFALLNDGELEARFEKAIGSLNILECTLCDSAKMKALQRRVQQKNGPCEEQQQASRVPSRAPTLSQTTADQQTPSTSHTTTSASSSFTVQSANLTRPESTSSAKSSTTRDQQQQQHGRLQPNTSSVASNAPSLLQQQQQSQRAATATYRPNAGDFVSKAGCIPQATTSASSLTSSNHLHPQAASIQAQFYQQFAQLNHSPMPDGAGTPFSITASNVVSNGVLNGPQQQPLASSMASFPSLSSLHHHQFAAHQLKPSESAGTVTDFAARFIANGTTGPPLQSYLSPNTTVASGGIGKTKGLGTGGNMAAVTAGGPGPPPMPMEAWKGPLVGVAGHHLGPTMSGAEAHGTTDSSKLMTKWGGHPVDYSKVSQNEMPSMGAAPFTPSGAPYGGGAAAWNEPHHQQNNHHAQQQFAQFNLSQAEAAAAMAQADNKFLQMSLKAPAGTFQLQGIPQQAPSGPFTPPMDLINGQWGRGEINQCTPWNLEMNGIDPSHSGPPPSHPNYRKWEQQHRGPPPDDGTQLFGHGGFGSIGAAGGYGGVHVYGGGERMIPSGIPQFVGAGARGPSMANRGWDSSGAGNANKFVPELSAAGPSGGGNGSHRKFTQFSGPPPPLNIIPPRHPPMFGHLHPPPLFTSLNPPHAASAQFNPMGTFNLQNGTTASNIQQTGGLSEDAIWQDPNGELRKWQRDTGTSIWGDPAEQTGPIQRWQQFTADEVVAKSNLLAKEGAEVVESGWGELPPIGNGTNSGTNSNSSNNETTPTVGGTSTNQQMTKGGGGGGTAGRSGGAWNGGAAEGDAPQQQMGNSGGWSDQKPASANMSQPHGPHYQIAQQQIPPNSFVLPPATTVSNATVGQPPSLLAMIDSNATEATEGGGAQRKAMSPAHHQQSGNTAMMQATAPQTMGQTLKVSLAEELSTLGTHGMGSGFW</sequence>
<keyword evidence="8" id="KW-1185">Reference proteome</keyword>
<evidence type="ECO:0000256" key="1">
    <source>
        <dbReference type="ARBA" id="ARBA00004123"/>
    </source>
</evidence>
<evidence type="ECO:0000256" key="3">
    <source>
        <dbReference type="ARBA" id="ARBA00022737"/>
    </source>
</evidence>
<evidence type="ECO:0000256" key="4">
    <source>
        <dbReference type="ARBA" id="ARBA00023242"/>
    </source>
</evidence>
<feature type="region of interest" description="Disordered" evidence="6">
    <location>
        <begin position="793"/>
        <end position="882"/>
    </location>
</feature>
<dbReference type="PANTHER" id="PTHR22846:SF42">
    <property type="match status" value="1"/>
</dbReference>
<evidence type="ECO:0000256" key="6">
    <source>
        <dbReference type="SAM" id="MobiDB-lite"/>
    </source>
</evidence>
<dbReference type="Gene3D" id="1.20.960.30">
    <property type="match status" value="1"/>
</dbReference>
<organism evidence="7 8">
    <name type="scientific">Heterodera schachtii</name>
    <name type="common">Sugarbeet cyst nematode worm</name>
    <name type="synonym">Tylenchus schachtii</name>
    <dbReference type="NCBI Taxonomy" id="97005"/>
    <lineage>
        <taxon>Eukaryota</taxon>
        <taxon>Metazoa</taxon>
        <taxon>Ecdysozoa</taxon>
        <taxon>Nematoda</taxon>
        <taxon>Chromadorea</taxon>
        <taxon>Rhabditida</taxon>
        <taxon>Tylenchina</taxon>
        <taxon>Tylenchomorpha</taxon>
        <taxon>Tylenchoidea</taxon>
        <taxon>Heteroderidae</taxon>
        <taxon>Heteroderinae</taxon>
        <taxon>Heterodera</taxon>
    </lineage>
</organism>
<name>A0ABD2JSF6_HETSC</name>
<feature type="compositionally biased region" description="Polar residues" evidence="6">
    <location>
        <begin position="113"/>
        <end position="135"/>
    </location>
</feature>
<dbReference type="EMBL" id="JBICCN010000111">
    <property type="protein sequence ID" value="KAL3093399.1"/>
    <property type="molecule type" value="Genomic_DNA"/>
</dbReference>
<feature type="region of interest" description="Disordered" evidence="6">
    <location>
        <begin position="107"/>
        <end position="210"/>
    </location>
</feature>
<keyword evidence="3" id="KW-0677">Repeat</keyword>
<dbReference type="PANTHER" id="PTHR22846">
    <property type="entry name" value="WD40 REPEAT PROTEIN"/>
    <property type="match status" value="1"/>
</dbReference>
<evidence type="ECO:0008006" key="9">
    <source>
        <dbReference type="Google" id="ProtNLM"/>
    </source>
</evidence>
<dbReference type="FunFam" id="1.20.960.30:FF:000001">
    <property type="entry name" value="F-box-like/WD repeat-containing protein TBL1XR1"/>
    <property type="match status" value="1"/>
</dbReference>
<comment type="subcellular location">
    <subcellularLocation>
        <location evidence="1">Nucleus</location>
    </subcellularLocation>
</comment>
<feature type="compositionally biased region" description="Low complexity" evidence="6">
    <location>
        <begin position="136"/>
        <end position="151"/>
    </location>
</feature>
<feature type="compositionally biased region" description="Low complexity" evidence="6">
    <location>
        <begin position="801"/>
        <end position="818"/>
    </location>
</feature>
<evidence type="ECO:0000313" key="8">
    <source>
        <dbReference type="Proteomes" id="UP001620645"/>
    </source>
</evidence>
<dbReference type="InterPro" id="IPR006594">
    <property type="entry name" value="LisH"/>
</dbReference>
<gene>
    <name evidence="7" type="ORF">niasHS_005913</name>
</gene>
<dbReference type="AlphaFoldDB" id="A0ABD2JSF6"/>
<feature type="region of interest" description="Disordered" evidence="6">
    <location>
        <begin position="926"/>
        <end position="949"/>
    </location>
</feature>
<feature type="compositionally biased region" description="Basic and acidic residues" evidence="6">
    <location>
        <begin position="565"/>
        <end position="575"/>
    </location>
</feature>
<dbReference type="GO" id="GO:0005634">
    <property type="term" value="C:nucleus"/>
    <property type="evidence" value="ECO:0007669"/>
    <property type="project" value="UniProtKB-SubCell"/>
</dbReference>
<evidence type="ECO:0000313" key="7">
    <source>
        <dbReference type="EMBL" id="KAL3093399.1"/>
    </source>
</evidence>
<proteinExistence type="inferred from homology"/>
<protein>
    <recommendedName>
        <fullName evidence="9">LisH domain-containing protein</fullName>
    </recommendedName>
</protein>
<accession>A0ABD2JSF6</accession>
<feature type="compositionally biased region" description="Low complexity" evidence="6">
    <location>
        <begin position="195"/>
        <end position="204"/>
    </location>
</feature>